<comment type="caution">
    <text evidence="1">The sequence shown here is derived from an EMBL/GenBank/DDBJ whole genome shotgun (WGS) entry which is preliminary data.</text>
</comment>
<dbReference type="AlphaFoldDB" id="A0A8T2KKM5"/>
<dbReference type="Proteomes" id="UP000752171">
    <property type="component" value="Unassembled WGS sequence"/>
</dbReference>
<accession>A0A8T2KKM5</accession>
<protein>
    <submittedName>
        <fullName evidence="1">Uncharacterized protein</fullName>
    </submittedName>
</protein>
<dbReference type="EMBL" id="JAICCE010000025">
    <property type="protein sequence ID" value="KAG9259913.1"/>
    <property type="molecule type" value="Genomic_DNA"/>
</dbReference>
<evidence type="ECO:0000313" key="1">
    <source>
        <dbReference type="EMBL" id="KAG9259913.1"/>
    </source>
</evidence>
<reference evidence="1 2" key="1">
    <citation type="submission" date="2021-07" db="EMBL/GenBank/DDBJ databases">
        <authorList>
            <person name="Imarazene B."/>
            <person name="Zahm M."/>
            <person name="Klopp C."/>
            <person name="Cabau C."/>
            <person name="Beille S."/>
            <person name="Jouanno E."/>
            <person name="Castinel A."/>
            <person name="Lluch J."/>
            <person name="Gil L."/>
            <person name="Kuchtly C."/>
            <person name="Lopez Roques C."/>
            <person name="Donnadieu C."/>
            <person name="Parrinello H."/>
            <person name="Journot L."/>
            <person name="Du K."/>
            <person name="Schartl M."/>
            <person name="Retaux S."/>
            <person name="Guiguen Y."/>
        </authorList>
    </citation>
    <scope>NUCLEOTIDE SEQUENCE [LARGE SCALE GENOMIC DNA]</scope>
    <source>
        <strain evidence="1">Pach_M1</strain>
        <tissue evidence="1">Testis</tissue>
    </source>
</reference>
<evidence type="ECO:0000313" key="2">
    <source>
        <dbReference type="Proteomes" id="UP000752171"/>
    </source>
</evidence>
<organism evidence="1 2">
    <name type="scientific">Astyanax mexicanus</name>
    <name type="common">Blind cave fish</name>
    <name type="synonym">Astyanax fasciatus mexicanus</name>
    <dbReference type="NCBI Taxonomy" id="7994"/>
    <lineage>
        <taxon>Eukaryota</taxon>
        <taxon>Metazoa</taxon>
        <taxon>Chordata</taxon>
        <taxon>Craniata</taxon>
        <taxon>Vertebrata</taxon>
        <taxon>Euteleostomi</taxon>
        <taxon>Actinopterygii</taxon>
        <taxon>Neopterygii</taxon>
        <taxon>Teleostei</taxon>
        <taxon>Ostariophysi</taxon>
        <taxon>Characiformes</taxon>
        <taxon>Characoidei</taxon>
        <taxon>Acestrorhamphidae</taxon>
        <taxon>Acestrorhamphinae</taxon>
        <taxon>Astyanax</taxon>
    </lineage>
</organism>
<proteinExistence type="predicted"/>
<sequence length="80" mass="8910">MLLPVPFLSVEKRNAGLSSAAAFNPHLANHTIRPEILPKRLSLPCKGDQKKKTGGPLKLDRRVEWMLVWDGAECCFIAKV</sequence>
<gene>
    <name evidence="1" type="ORF">AMEX_G27545</name>
</gene>
<name>A0A8T2KKM5_ASTMX</name>